<organism evidence="2 3">
    <name type="scientific">Helicobacter mastomyrinus</name>
    <dbReference type="NCBI Taxonomy" id="287948"/>
    <lineage>
        <taxon>Bacteria</taxon>
        <taxon>Pseudomonadati</taxon>
        <taxon>Campylobacterota</taxon>
        <taxon>Epsilonproteobacteria</taxon>
        <taxon>Campylobacterales</taxon>
        <taxon>Helicobacteraceae</taxon>
        <taxon>Helicobacter</taxon>
    </lineage>
</organism>
<dbReference type="InterPro" id="IPR036736">
    <property type="entry name" value="ACP-like_sf"/>
</dbReference>
<name>A0ABZ3F766_9HELI</name>
<gene>
    <name evidence="2" type="ORF">V3I05_10200</name>
</gene>
<evidence type="ECO:0000259" key="1">
    <source>
        <dbReference type="Pfam" id="PF00550"/>
    </source>
</evidence>
<dbReference type="Gene3D" id="1.10.1200.10">
    <property type="entry name" value="ACP-like"/>
    <property type="match status" value="1"/>
</dbReference>
<dbReference type="SUPFAM" id="SSF47336">
    <property type="entry name" value="ACP-like"/>
    <property type="match status" value="1"/>
</dbReference>
<dbReference type="Proteomes" id="UP001434737">
    <property type="component" value="Chromosome"/>
</dbReference>
<accession>A0ABZ3F766</accession>
<reference evidence="2 3" key="1">
    <citation type="submission" date="2024-02" db="EMBL/GenBank/DDBJ databases">
        <title>Genome and pathogenicity analysis of Helicobacter mastomyrinus isolated from mice.</title>
        <authorList>
            <person name="Zhu L."/>
        </authorList>
    </citation>
    <scope>NUCLEOTIDE SEQUENCE [LARGE SCALE GENOMIC DNA]</scope>
    <source>
        <strain evidence="2 3">Hm-17</strain>
    </source>
</reference>
<dbReference type="EMBL" id="CP145316">
    <property type="protein sequence ID" value="XAM18040.1"/>
    <property type="molecule type" value="Genomic_DNA"/>
</dbReference>
<keyword evidence="3" id="KW-1185">Reference proteome</keyword>
<evidence type="ECO:0000313" key="3">
    <source>
        <dbReference type="Proteomes" id="UP001434737"/>
    </source>
</evidence>
<evidence type="ECO:0000313" key="2">
    <source>
        <dbReference type="EMBL" id="XAM18040.1"/>
    </source>
</evidence>
<protein>
    <submittedName>
        <fullName evidence="2">Acyl carrier protein</fullName>
    </submittedName>
</protein>
<dbReference type="RefSeq" id="WP_300446941.1">
    <property type="nucleotide sequence ID" value="NZ_CP145316.1"/>
</dbReference>
<feature type="domain" description="Carrier" evidence="1">
    <location>
        <begin position="7"/>
        <end position="68"/>
    </location>
</feature>
<sequence length="76" mass="8564">MTTQEFLTHLSDAMQRDEALSPEMSLDSLEEWDSLAIISLISLYEHLFHISLTGNALKECKNVADLLALAKDKLED</sequence>
<dbReference type="InterPro" id="IPR009081">
    <property type="entry name" value="PP-bd_ACP"/>
</dbReference>
<dbReference type="Pfam" id="PF00550">
    <property type="entry name" value="PP-binding"/>
    <property type="match status" value="1"/>
</dbReference>
<proteinExistence type="predicted"/>